<evidence type="ECO:0000256" key="1">
    <source>
        <dbReference type="SAM" id="MobiDB-lite"/>
    </source>
</evidence>
<reference evidence="2 3" key="1">
    <citation type="journal article" date="2018" name="Nat. Genet.">
        <title>The Rosa genome provides new insights in the design of modern roses.</title>
        <authorList>
            <person name="Bendahmane M."/>
        </authorList>
    </citation>
    <scope>NUCLEOTIDE SEQUENCE [LARGE SCALE GENOMIC DNA]</scope>
    <source>
        <strain evidence="3">cv. Old Blush</strain>
    </source>
</reference>
<name>A0A2P6QMA8_ROSCH</name>
<gene>
    <name evidence="2" type="ORF">RchiOBHm_Chr5g0078451</name>
</gene>
<feature type="compositionally biased region" description="Basic and acidic residues" evidence="1">
    <location>
        <begin position="12"/>
        <end position="24"/>
    </location>
</feature>
<dbReference type="Gramene" id="PRQ35298">
    <property type="protein sequence ID" value="PRQ35298"/>
    <property type="gene ID" value="RchiOBHm_Chr5g0078451"/>
</dbReference>
<evidence type="ECO:0000313" key="2">
    <source>
        <dbReference type="EMBL" id="PRQ35298.1"/>
    </source>
</evidence>
<dbReference type="EMBL" id="PDCK01000043">
    <property type="protein sequence ID" value="PRQ35298.1"/>
    <property type="molecule type" value="Genomic_DNA"/>
</dbReference>
<accession>A0A2P6QMA8</accession>
<dbReference type="AlphaFoldDB" id="A0A2P6QMA8"/>
<dbReference type="Proteomes" id="UP000238479">
    <property type="component" value="Chromosome 5"/>
</dbReference>
<feature type="compositionally biased region" description="Polar residues" evidence="1">
    <location>
        <begin position="36"/>
        <end position="50"/>
    </location>
</feature>
<evidence type="ECO:0000313" key="3">
    <source>
        <dbReference type="Proteomes" id="UP000238479"/>
    </source>
</evidence>
<proteinExistence type="predicted"/>
<feature type="region of interest" description="Disordered" evidence="1">
    <location>
        <begin position="1"/>
        <end position="75"/>
    </location>
</feature>
<feature type="compositionally biased region" description="Polar residues" evidence="1">
    <location>
        <begin position="61"/>
        <end position="75"/>
    </location>
</feature>
<protein>
    <submittedName>
        <fullName evidence="2">Uncharacterized protein</fullName>
    </submittedName>
</protein>
<sequence>MPKGFRPPLQNYKKESEGSDDDGKSATAAEEAEVQKSWNLKQSNQLTPKSMRQRGLAEGTSRFSSRTPSASQSRI</sequence>
<keyword evidence="3" id="KW-1185">Reference proteome</keyword>
<comment type="caution">
    <text evidence="2">The sequence shown here is derived from an EMBL/GenBank/DDBJ whole genome shotgun (WGS) entry which is preliminary data.</text>
</comment>
<organism evidence="2 3">
    <name type="scientific">Rosa chinensis</name>
    <name type="common">China rose</name>
    <dbReference type="NCBI Taxonomy" id="74649"/>
    <lineage>
        <taxon>Eukaryota</taxon>
        <taxon>Viridiplantae</taxon>
        <taxon>Streptophyta</taxon>
        <taxon>Embryophyta</taxon>
        <taxon>Tracheophyta</taxon>
        <taxon>Spermatophyta</taxon>
        <taxon>Magnoliopsida</taxon>
        <taxon>eudicotyledons</taxon>
        <taxon>Gunneridae</taxon>
        <taxon>Pentapetalae</taxon>
        <taxon>rosids</taxon>
        <taxon>fabids</taxon>
        <taxon>Rosales</taxon>
        <taxon>Rosaceae</taxon>
        <taxon>Rosoideae</taxon>
        <taxon>Rosoideae incertae sedis</taxon>
        <taxon>Rosa</taxon>
    </lineage>
</organism>